<dbReference type="InterPro" id="IPR025366">
    <property type="entry name" value="DUF4270"/>
</dbReference>
<accession>A0ABR8VCW4</accession>
<gene>
    <name evidence="1" type="ORF">H9626_10320</name>
</gene>
<keyword evidence="2" id="KW-1185">Reference proteome</keyword>
<proteinExistence type="predicted"/>
<dbReference type="RefSeq" id="WP_178257103.1">
    <property type="nucleotide sequence ID" value="NZ_JACSPQ010000011.1"/>
</dbReference>
<dbReference type="Proteomes" id="UP000616346">
    <property type="component" value="Unassembled WGS sequence"/>
</dbReference>
<evidence type="ECO:0000313" key="1">
    <source>
        <dbReference type="EMBL" id="MBD8002599.1"/>
    </source>
</evidence>
<protein>
    <submittedName>
        <fullName evidence="1">DUF4270 domain-containing protein</fullName>
    </submittedName>
</protein>
<dbReference type="Pfam" id="PF14092">
    <property type="entry name" value="DUF4270"/>
    <property type="match status" value="1"/>
</dbReference>
<dbReference type="PROSITE" id="PS51257">
    <property type="entry name" value="PROKAR_LIPOPROTEIN"/>
    <property type="match status" value="1"/>
</dbReference>
<dbReference type="EMBL" id="JACSPQ010000011">
    <property type="protein sequence ID" value="MBD8002599.1"/>
    <property type="molecule type" value="Genomic_DNA"/>
</dbReference>
<organism evidence="1 2">
    <name type="scientific">Phocaeicola faecium</name>
    <dbReference type="NCBI Taxonomy" id="2762213"/>
    <lineage>
        <taxon>Bacteria</taxon>
        <taxon>Pseudomonadati</taxon>
        <taxon>Bacteroidota</taxon>
        <taxon>Bacteroidia</taxon>
        <taxon>Bacteroidales</taxon>
        <taxon>Bacteroidaceae</taxon>
        <taxon>Phocaeicola</taxon>
    </lineage>
</organism>
<comment type="caution">
    <text evidence="1">The sequence shown here is derived from an EMBL/GenBank/DDBJ whole genome shotgun (WGS) entry which is preliminary data.</text>
</comment>
<reference evidence="1 2" key="1">
    <citation type="submission" date="2020-08" db="EMBL/GenBank/DDBJ databases">
        <title>A Genomic Blueprint of the Chicken Gut Microbiome.</title>
        <authorList>
            <person name="Gilroy R."/>
            <person name="Ravi A."/>
            <person name="Getino M."/>
            <person name="Pursley I."/>
            <person name="Horton D.L."/>
            <person name="Alikhan N.-F."/>
            <person name="Baker D."/>
            <person name="Gharbi K."/>
            <person name="Hall N."/>
            <person name="Watson M."/>
            <person name="Adriaenssens E.M."/>
            <person name="Foster-Nyarko E."/>
            <person name="Jarju S."/>
            <person name="Secka A."/>
            <person name="Antonio M."/>
            <person name="Oren A."/>
            <person name="Chaudhuri R."/>
            <person name="La Ragione R.M."/>
            <person name="Hildebrand F."/>
            <person name="Pallen M.J."/>
        </authorList>
    </citation>
    <scope>NUCLEOTIDE SEQUENCE [LARGE SCALE GENOMIC DNA]</scope>
    <source>
        <strain evidence="1 2">Sa1YUN3</strain>
    </source>
</reference>
<evidence type="ECO:0000313" key="2">
    <source>
        <dbReference type="Proteomes" id="UP000616346"/>
    </source>
</evidence>
<name>A0ABR8VCW4_9BACT</name>
<sequence>MKFKFLAIIGLTATLYSCDDSTTGIGDFVADEDQIKAYATTYNVETKTVKVSDISDGRGVYSRTSSAYLGKITDPDFGEFTADFITQVNCPEDFAYPSTFQKITSTQLELYYMSYYGDSLAPMKVGINLLKDDVEINDDGNDADIYYTTYDPYQYAQTQVIGEKDYAAYDKSVSDSIRNATNSSGQKTYYPSVVIDLDKTKVPGTDMTFSEYLQDMYVNHREYFKDANTFINNVLKGFYVHNTSGEGSVLYIQDIWLRTYFDYTIKGSQDQDSTVSSYYAFAATKEIFMSTRLNNDEKLDDFVTDANKTKDTYLKTPAGLWTEITLPLEQMYDDLKTDTLNSVSLTLTKYRNTIENRENGIEMGTPQYLLLLRKNDLKEFFEGNHSYDNRTSFLATYNSTTNSYSFSSLNRLISYIFAEMRNSDERPEGWDKLLLVPVQVEKDSQNKVIGISSHDLEVNSARLFKGSDDNPLQITVIYTEPHGLKD</sequence>